<sequence length="321" mass="36950">MASIQTVNLHLIGKQGSGKSTTGNSILVKKTFSSSKTNDSPVTAALEVEHDHLPKFTLHIWDWPGTDGTLEKSKSIVKELKEIDQGLQQNTHLLAWVMRYGEPCWQEDEDFLQLLMAEFGQDFITNRTIIIIPCKDNYERDVEGTESTFEEWIHKQTGFFENLRKMCNDRVLGFDNRLKPFTQKNSLLYLVWDLVTKLQDGKTVFQHPAVSNPATTEEKRENNASVSMEYEELDVPQKSSCDDIESLLNILTDTTMSKRSCLLKNLMAKVQSKQGKEREDLRGALEREIERKIQECDTVINQDQSTCLYLHKLKQKQEMRT</sequence>
<organism evidence="5 6">
    <name type="scientific">Plakobranchus ocellatus</name>
    <dbReference type="NCBI Taxonomy" id="259542"/>
    <lineage>
        <taxon>Eukaryota</taxon>
        <taxon>Metazoa</taxon>
        <taxon>Spiralia</taxon>
        <taxon>Lophotrochozoa</taxon>
        <taxon>Mollusca</taxon>
        <taxon>Gastropoda</taxon>
        <taxon>Heterobranchia</taxon>
        <taxon>Euthyneura</taxon>
        <taxon>Panpulmonata</taxon>
        <taxon>Sacoglossa</taxon>
        <taxon>Placobranchoidea</taxon>
        <taxon>Plakobranchidae</taxon>
        <taxon>Plakobranchus</taxon>
    </lineage>
</organism>
<evidence type="ECO:0000256" key="1">
    <source>
        <dbReference type="ARBA" id="ARBA00008535"/>
    </source>
</evidence>
<dbReference type="Pfam" id="PF04548">
    <property type="entry name" value="AIG1"/>
    <property type="match status" value="1"/>
</dbReference>
<keyword evidence="6" id="KW-1185">Reference proteome</keyword>
<dbReference type="AlphaFoldDB" id="A0AAV4E176"/>
<name>A0AAV4E176_9GAST</name>
<evidence type="ECO:0000256" key="3">
    <source>
        <dbReference type="ARBA" id="ARBA00023134"/>
    </source>
</evidence>
<evidence type="ECO:0000313" key="6">
    <source>
        <dbReference type="Proteomes" id="UP000735302"/>
    </source>
</evidence>
<dbReference type="InterPro" id="IPR006703">
    <property type="entry name" value="G_AIG1"/>
</dbReference>
<keyword evidence="2" id="KW-0547">Nucleotide-binding</keyword>
<dbReference type="PANTHER" id="PTHR10903:SF184">
    <property type="entry name" value="GTP-BINDING PROTEIN A"/>
    <property type="match status" value="1"/>
</dbReference>
<evidence type="ECO:0000313" key="5">
    <source>
        <dbReference type="EMBL" id="GFO50368.1"/>
    </source>
</evidence>
<dbReference type="SUPFAM" id="SSF52540">
    <property type="entry name" value="P-loop containing nucleoside triphosphate hydrolases"/>
    <property type="match status" value="1"/>
</dbReference>
<dbReference type="InterPro" id="IPR027417">
    <property type="entry name" value="P-loop_NTPase"/>
</dbReference>
<dbReference type="Proteomes" id="UP000735302">
    <property type="component" value="Unassembled WGS sequence"/>
</dbReference>
<dbReference type="EMBL" id="BLXT01008609">
    <property type="protein sequence ID" value="GFO50368.1"/>
    <property type="molecule type" value="Genomic_DNA"/>
</dbReference>
<dbReference type="InterPro" id="IPR045058">
    <property type="entry name" value="GIMA/IAN/Toc"/>
</dbReference>
<comment type="caution">
    <text evidence="5">The sequence shown here is derived from an EMBL/GenBank/DDBJ whole genome shotgun (WGS) entry which is preliminary data.</text>
</comment>
<dbReference type="GO" id="GO:0005525">
    <property type="term" value="F:GTP binding"/>
    <property type="evidence" value="ECO:0007669"/>
    <property type="project" value="UniProtKB-KW"/>
</dbReference>
<gene>
    <name evidence="5" type="ORF">PoB_007687300</name>
</gene>
<dbReference type="PROSITE" id="PS51720">
    <property type="entry name" value="G_AIG1"/>
    <property type="match status" value="1"/>
</dbReference>
<comment type="similarity">
    <text evidence="1">Belongs to the TRAFAC class TrmE-Era-EngA-EngB-Septin-like GTPase superfamily. AIG1/Toc34/Toc159-like paraseptin GTPase family. IAN subfamily.</text>
</comment>
<keyword evidence="3" id="KW-0342">GTP-binding</keyword>
<dbReference type="PANTHER" id="PTHR10903">
    <property type="entry name" value="GTPASE, IMAP FAMILY MEMBER-RELATED"/>
    <property type="match status" value="1"/>
</dbReference>
<accession>A0AAV4E176</accession>
<protein>
    <submittedName>
        <fullName evidence="5">Immune-associated nucleotide-binding protein 6</fullName>
    </submittedName>
</protein>
<proteinExistence type="inferred from homology"/>
<reference evidence="5 6" key="1">
    <citation type="journal article" date="2021" name="Elife">
        <title>Chloroplast acquisition without the gene transfer in kleptoplastic sea slugs, Plakobranchus ocellatus.</title>
        <authorList>
            <person name="Maeda T."/>
            <person name="Takahashi S."/>
            <person name="Yoshida T."/>
            <person name="Shimamura S."/>
            <person name="Takaki Y."/>
            <person name="Nagai Y."/>
            <person name="Toyoda A."/>
            <person name="Suzuki Y."/>
            <person name="Arimoto A."/>
            <person name="Ishii H."/>
            <person name="Satoh N."/>
            <person name="Nishiyama T."/>
            <person name="Hasebe M."/>
            <person name="Maruyama T."/>
            <person name="Minagawa J."/>
            <person name="Obokata J."/>
            <person name="Shigenobu S."/>
        </authorList>
    </citation>
    <scope>NUCLEOTIDE SEQUENCE [LARGE SCALE GENOMIC DNA]</scope>
</reference>
<dbReference type="Gene3D" id="3.40.50.300">
    <property type="entry name" value="P-loop containing nucleotide triphosphate hydrolases"/>
    <property type="match status" value="1"/>
</dbReference>
<feature type="domain" description="AIG1-type G" evidence="4">
    <location>
        <begin position="4"/>
        <end position="214"/>
    </location>
</feature>
<evidence type="ECO:0000259" key="4">
    <source>
        <dbReference type="PROSITE" id="PS51720"/>
    </source>
</evidence>
<evidence type="ECO:0000256" key="2">
    <source>
        <dbReference type="ARBA" id="ARBA00022741"/>
    </source>
</evidence>